<dbReference type="AlphaFoldDB" id="A0A498D979"/>
<keyword evidence="5 12" id="KW-0963">Cytoplasm</keyword>
<dbReference type="EMBL" id="RCHR01000003">
    <property type="protein sequence ID" value="RLL45367.1"/>
    <property type="molecule type" value="Genomic_DNA"/>
</dbReference>
<keyword evidence="7 12" id="KW-0220">Diaminopimelate biosynthesis</keyword>
<comment type="subcellular location">
    <subcellularLocation>
        <location evidence="12">Cytoplasm</location>
    </subcellularLocation>
</comment>
<evidence type="ECO:0000313" key="16">
    <source>
        <dbReference type="EMBL" id="RLL45367.1"/>
    </source>
</evidence>
<keyword evidence="10 12" id="KW-0704">Schiff base</keyword>
<name>A0A498D979_9BACI</name>
<accession>A0A498D979</accession>
<evidence type="ECO:0000256" key="9">
    <source>
        <dbReference type="ARBA" id="ARBA00023239"/>
    </source>
</evidence>
<comment type="catalytic activity">
    <reaction evidence="11 12">
        <text>L-aspartate 4-semialdehyde + pyruvate = (2S,4S)-4-hydroxy-2,3,4,5-tetrahydrodipicolinate + H2O + H(+)</text>
        <dbReference type="Rhea" id="RHEA:34171"/>
        <dbReference type="ChEBI" id="CHEBI:15361"/>
        <dbReference type="ChEBI" id="CHEBI:15377"/>
        <dbReference type="ChEBI" id="CHEBI:15378"/>
        <dbReference type="ChEBI" id="CHEBI:67139"/>
        <dbReference type="ChEBI" id="CHEBI:537519"/>
        <dbReference type="EC" id="4.3.3.7"/>
    </reaction>
</comment>
<dbReference type="InterPro" id="IPR020625">
    <property type="entry name" value="Schiff_base-form_aldolases_AS"/>
</dbReference>
<dbReference type="RefSeq" id="WP_121522953.1">
    <property type="nucleotide sequence ID" value="NZ_RCHR01000003.1"/>
</dbReference>
<evidence type="ECO:0000256" key="6">
    <source>
        <dbReference type="ARBA" id="ARBA00022605"/>
    </source>
</evidence>
<dbReference type="PROSITE" id="PS00666">
    <property type="entry name" value="DHDPS_2"/>
    <property type="match status" value="1"/>
</dbReference>
<gene>
    <name evidence="12 16" type="primary">dapA</name>
    <name evidence="16" type="ORF">D8M04_10970</name>
</gene>
<comment type="subunit">
    <text evidence="12">Homotetramer; dimer of dimers.</text>
</comment>
<dbReference type="InterPro" id="IPR020624">
    <property type="entry name" value="Schiff_base-form_aldolases_CS"/>
</dbReference>
<dbReference type="GO" id="GO:0005829">
    <property type="term" value="C:cytosol"/>
    <property type="evidence" value="ECO:0007669"/>
    <property type="project" value="TreeGrafter"/>
</dbReference>
<comment type="similarity">
    <text evidence="3 12 13">Belongs to the DapA family.</text>
</comment>
<evidence type="ECO:0000256" key="15">
    <source>
        <dbReference type="PIRSR" id="PIRSR001365-2"/>
    </source>
</evidence>
<dbReference type="GO" id="GO:0009089">
    <property type="term" value="P:lysine biosynthetic process via diaminopimelate"/>
    <property type="evidence" value="ECO:0007669"/>
    <property type="project" value="UniProtKB-UniRule"/>
</dbReference>
<protein>
    <recommendedName>
        <fullName evidence="4 12">4-hydroxy-tetrahydrodipicolinate synthase</fullName>
        <shortName evidence="12">HTPA synthase</shortName>
        <ecNumber evidence="4 12">4.3.3.7</ecNumber>
    </recommendedName>
</protein>
<evidence type="ECO:0000313" key="17">
    <source>
        <dbReference type="Proteomes" id="UP000270219"/>
    </source>
</evidence>
<feature type="binding site" evidence="12 15">
    <location>
        <position position="204"/>
    </location>
    <ligand>
        <name>pyruvate</name>
        <dbReference type="ChEBI" id="CHEBI:15361"/>
    </ligand>
</feature>
<reference evidence="16 17" key="1">
    <citation type="submission" date="2018-10" db="EMBL/GenBank/DDBJ databases">
        <title>Oceanobacillus sp. YLB-02 draft genome.</title>
        <authorList>
            <person name="Yu L."/>
        </authorList>
    </citation>
    <scope>NUCLEOTIDE SEQUENCE [LARGE SCALE GENOMIC DNA]</scope>
    <source>
        <strain evidence="16 17">YLB-02</strain>
    </source>
</reference>
<evidence type="ECO:0000256" key="5">
    <source>
        <dbReference type="ARBA" id="ARBA00022490"/>
    </source>
</evidence>
<dbReference type="InterPro" id="IPR013785">
    <property type="entry name" value="Aldolase_TIM"/>
</dbReference>
<dbReference type="CDD" id="cd00950">
    <property type="entry name" value="DHDPS"/>
    <property type="match status" value="1"/>
</dbReference>
<evidence type="ECO:0000256" key="8">
    <source>
        <dbReference type="ARBA" id="ARBA00023154"/>
    </source>
</evidence>
<comment type="pathway">
    <text evidence="2 12">Amino-acid biosynthesis; L-lysine biosynthesis via DAP pathway; (S)-tetrahydrodipicolinate from L-aspartate: step 3/4.</text>
</comment>
<dbReference type="GO" id="GO:0019877">
    <property type="term" value="P:diaminopimelate biosynthetic process"/>
    <property type="evidence" value="ECO:0007669"/>
    <property type="project" value="UniProtKB-UniRule"/>
</dbReference>
<dbReference type="Gene3D" id="3.20.20.70">
    <property type="entry name" value="Aldolase class I"/>
    <property type="match status" value="1"/>
</dbReference>
<evidence type="ECO:0000256" key="1">
    <source>
        <dbReference type="ARBA" id="ARBA00003294"/>
    </source>
</evidence>
<feature type="active site" description="Proton donor/acceptor" evidence="12 14">
    <location>
        <position position="134"/>
    </location>
</feature>
<evidence type="ECO:0000256" key="12">
    <source>
        <dbReference type="HAMAP-Rule" id="MF_00418"/>
    </source>
</evidence>
<keyword evidence="6 12" id="KW-0028">Amino-acid biosynthesis</keyword>
<feature type="binding site" evidence="12 15">
    <location>
        <position position="46"/>
    </location>
    <ligand>
        <name>pyruvate</name>
        <dbReference type="ChEBI" id="CHEBI:15361"/>
    </ligand>
</feature>
<sequence>MDFGRVITAMVTPFDKDGFVDYNKTTELIEHLLANGTDGLVVSGTTGESPTLLLEEKLKLFEHVQKVVDNRVPILAGTGDNSTKSSILLTKEAERLGMDGVLLVAPYYNKPSQQGLYEHFKAIAKETNLPIMLYNIPGRSVVNLEVDTVVKLSQIDNIVSLKEAGKNLDQVAEILKKVDQQFSVYSGNDNLTLPLLSIGVHGVVSVASHIIGNEIKKMIDLYINGNVTEAAAIHRDQLPIFQALFSQPSPAPVKTALEIFGIDVGGVRLPLVELTKEEKESLFNILKGTG</sequence>
<evidence type="ECO:0000256" key="13">
    <source>
        <dbReference type="PIRNR" id="PIRNR001365"/>
    </source>
</evidence>
<evidence type="ECO:0000256" key="4">
    <source>
        <dbReference type="ARBA" id="ARBA00012086"/>
    </source>
</evidence>
<dbReference type="SUPFAM" id="SSF51569">
    <property type="entry name" value="Aldolase"/>
    <property type="match status" value="1"/>
</dbReference>
<keyword evidence="17" id="KW-1185">Reference proteome</keyword>
<dbReference type="Proteomes" id="UP000270219">
    <property type="component" value="Unassembled WGS sequence"/>
</dbReference>
<dbReference type="PANTHER" id="PTHR12128">
    <property type="entry name" value="DIHYDRODIPICOLINATE SYNTHASE"/>
    <property type="match status" value="1"/>
</dbReference>
<dbReference type="PANTHER" id="PTHR12128:SF66">
    <property type="entry name" value="4-HYDROXY-2-OXOGLUTARATE ALDOLASE, MITOCHONDRIAL"/>
    <property type="match status" value="1"/>
</dbReference>
<evidence type="ECO:0000256" key="14">
    <source>
        <dbReference type="PIRSR" id="PIRSR001365-1"/>
    </source>
</evidence>
<dbReference type="PRINTS" id="PR00146">
    <property type="entry name" value="DHPICSNTHASE"/>
</dbReference>
<dbReference type="UniPathway" id="UPA00034">
    <property type="reaction ID" value="UER00017"/>
</dbReference>
<dbReference type="PIRSF" id="PIRSF001365">
    <property type="entry name" value="DHDPS"/>
    <property type="match status" value="1"/>
</dbReference>
<comment type="caution">
    <text evidence="16">The sequence shown here is derived from an EMBL/GenBank/DDBJ whole genome shotgun (WGS) entry which is preliminary data.</text>
</comment>
<comment type="caution">
    <text evidence="12">Was originally thought to be a dihydrodipicolinate synthase (DHDPS), catalyzing the condensation of (S)-aspartate-beta-semialdehyde [(S)-ASA] and pyruvate to dihydrodipicolinate (DHDP). However, it was shown in E.coli that the product of the enzymatic reaction is not dihydrodipicolinate but in fact (4S)-4-hydroxy-2,3,4,5-tetrahydro-(2S)-dipicolinic acid (HTPA), and that the consecutive dehydration reaction leading to DHDP is not spontaneous but catalyzed by DapB.</text>
</comment>
<dbReference type="EC" id="4.3.3.7" evidence="4 12"/>
<comment type="function">
    <text evidence="1 12">Catalyzes the condensation of (S)-aspartate-beta-semialdehyde [(S)-ASA] and pyruvate to 4-hydroxy-tetrahydrodipicolinate (HTPA).</text>
</comment>
<dbReference type="InterPro" id="IPR002220">
    <property type="entry name" value="DapA-like"/>
</dbReference>
<dbReference type="SMART" id="SM01130">
    <property type="entry name" value="DHDPS"/>
    <property type="match status" value="1"/>
</dbReference>
<feature type="active site" description="Schiff-base intermediate with substrate" evidence="12 14">
    <location>
        <position position="162"/>
    </location>
</feature>
<dbReference type="OrthoDB" id="9782828at2"/>
<evidence type="ECO:0000256" key="10">
    <source>
        <dbReference type="ARBA" id="ARBA00023270"/>
    </source>
</evidence>
<keyword evidence="9 12" id="KW-0456">Lyase</keyword>
<evidence type="ECO:0000256" key="3">
    <source>
        <dbReference type="ARBA" id="ARBA00007592"/>
    </source>
</evidence>
<dbReference type="NCBIfam" id="TIGR00674">
    <property type="entry name" value="dapA"/>
    <property type="match status" value="1"/>
</dbReference>
<evidence type="ECO:0000256" key="2">
    <source>
        <dbReference type="ARBA" id="ARBA00005120"/>
    </source>
</evidence>
<feature type="site" description="Part of a proton relay during catalysis" evidence="12">
    <location>
        <position position="108"/>
    </location>
</feature>
<evidence type="ECO:0000256" key="11">
    <source>
        <dbReference type="ARBA" id="ARBA00047836"/>
    </source>
</evidence>
<dbReference type="HAMAP" id="MF_00418">
    <property type="entry name" value="DapA"/>
    <property type="match status" value="1"/>
</dbReference>
<dbReference type="PROSITE" id="PS00665">
    <property type="entry name" value="DHDPS_1"/>
    <property type="match status" value="1"/>
</dbReference>
<proteinExistence type="inferred from homology"/>
<keyword evidence="8 12" id="KW-0457">Lysine biosynthesis</keyword>
<evidence type="ECO:0000256" key="7">
    <source>
        <dbReference type="ARBA" id="ARBA00022915"/>
    </source>
</evidence>
<dbReference type="InterPro" id="IPR005263">
    <property type="entry name" value="DapA"/>
</dbReference>
<dbReference type="Pfam" id="PF00701">
    <property type="entry name" value="DHDPS"/>
    <property type="match status" value="1"/>
</dbReference>
<organism evidence="16 17">
    <name type="scientific">Oceanobacillus piezotolerans</name>
    <dbReference type="NCBI Taxonomy" id="2448030"/>
    <lineage>
        <taxon>Bacteria</taxon>
        <taxon>Bacillati</taxon>
        <taxon>Bacillota</taxon>
        <taxon>Bacilli</taxon>
        <taxon>Bacillales</taxon>
        <taxon>Bacillaceae</taxon>
        <taxon>Oceanobacillus</taxon>
    </lineage>
</organism>
<dbReference type="GO" id="GO:0008840">
    <property type="term" value="F:4-hydroxy-tetrahydrodipicolinate synthase activity"/>
    <property type="evidence" value="ECO:0007669"/>
    <property type="project" value="UniProtKB-UniRule"/>
</dbReference>
<feature type="site" description="Part of a proton relay during catalysis" evidence="12">
    <location>
        <position position="45"/>
    </location>
</feature>